<keyword evidence="2" id="KW-1185">Reference proteome</keyword>
<name>A0A7J8BYD6_MOLMO</name>
<protein>
    <submittedName>
        <fullName evidence="1">Uncharacterized protein</fullName>
    </submittedName>
</protein>
<dbReference type="Proteomes" id="UP000550707">
    <property type="component" value="Unassembled WGS sequence"/>
</dbReference>
<sequence>MEASSLMLCWSSLKYSDIQNSPSLESSPEILPYTFKQLWFTTLSRESVPQPDITSISIKHSGKGDTMYLHKASLNLPALIIPSTVALRGRPVCSLCLLGAHATALPVDFRTSLWGSHVKESRNFFSTS</sequence>
<evidence type="ECO:0000313" key="1">
    <source>
        <dbReference type="EMBL" id="KAF6403611.1"/>
    </source>
</evidence>
<dbReference type="EMBL" id="JACASF010000022">
    <property type="protein sequence ID" value="KAF6403611.1"/>
    <property type="molecule type" value="Genomic_DNA"/>
</dbReference>
<evidence type="ECO:0000313" key="2">
    <source>
        <dbReference type="Proteomes" id="UP000550707"/>
    </source>
</evidence>
<proteinExistence type="predicted"/>
<dbReference type="AlphaFoldDB" id="A0A7J8BYD6"/>
<comment type="caution">
    <text evidence="1">The sequence shown here is derived from an EMBL/GenBank/DDBJ whole genome shotgun (WGS) entry which is preliminary data.</text>
</comment>
<dbReference type="InParanoid" id="A0A7J8BYD6"/>
<organism evidence="1 2">
    <name type="scientific">Molossus molossus</name>
    <name type="common">Pallas' mastiff bat</name>
    <name type="synonym">Vespertilio molossus</name>
    <dbReference type="NCBI Taxonomy" id="27622"/>
    <lineage>
        <taxon>Eukaryota</taxon>
        <taxon>Metazoa</taxon>
        <taxon>Chordata</taxon>
        <taxon>Craniata</taxon>
        <taxon>Vertebrata</taxon>
        <taxon>Euteleostomi</taxon>
        <taxon>Mammalia</taxon>
        <taxon>Eutheria</taxon>
        <taxon>Laurasiatheria</taxon>
        <taxon>Chiroptera</taxon>
        <taxon>Yangochiroptera</taxon>
        <taxon>Molossidae</taxon>
        <taxon>Molossus</taxon>
    </lineage>
</organism>
<reference evidence="1 2" key="1">
    <citation type="journal article" date="2020" name="Nature">
        <title>Six reference-quality genomes reveal evolution of bat adaptations.</title>
        <authorList>
            <person name="Jebb D."/>
            <person name="Huang Z."/>
            <person name="Pippel M."/>
            <person name="Hughes G.M."/>
            <person name="Lavrichenko K."/>
            <person name="Devanna P."/>
            <person name="Winkler S."/>
            <person name="Jermiin L.S."/>
            <person name="Skirmuntt E.C."/>
            <person name="Katzourakis A."/>
            <person name="Burkitt-Gray L."/>
            <person name="Ray D.A."/>
            <person name="Sullivan K.A.M."/>
            <person name="Roscito J.G."/>
            <person name="Kirilenko B.M."/>
            <person name="Davalos L.M."/>
            <person name="Corthals A.P."/>
            <person name="Power M.L."/>
            <person name="Jones G."/>
            <person name="Ransome R.D."/>
            <person name="Dechmann D.K.N."/>
            <person name="Locatelli A.G."/>
            <person name="Puechmaille S.J."/>
            <person name="Fedrigo O."/>
            <person name="Jarvis E.D."/>
            <person name="Hiller M."/>
            <person name="Vernes S.C."/>
            <person name="Myers E.W."/>
            <person name="Teeling E.C."/>
        </authorList>
    </citation>
    <scope>NUCLEOTIDE SEQUENCE [LARGE SCALE GENOMIC DNA]</scope>
    <source>
        <strain evidence="1">MMolMol1</strain>
        <tissue evidence="1">Muscle</tissue>
    </source>
</reference>
<gene>
    <name evidence="1" type="ORF">HJG59_010028</name>
</gene>
<accession>A0A7J8BYD6</accession>